<dbReference type="InterPro" id="IPR032831">
    <property type="entry name" value="LptM_cons"/>
</dbReference>
<evidence type="ECO:0000256" key="4">
    <source>
        <dbReference type="ARBA" id="ARBA00023139"/>
    </source>
</evidence>
<reference evidence="9" key="1">
    <citation type="submission" date="2016-10" db="EMBL/GenBank/DDBJ databases">
        <authorList>
            <person name="Varghese N."/>
            <person name="Submissions S."/>
        </authorList>
    </citation>
    <scope>NUCLEOTIDE SEQUENCE [LARGE SCALE GENOMIC DNA]</scope>
    <source>
        <strain evidence="9">DSM 7165</strain>
    </source>
</reference>
<keyword evidence="3" id="KW-0472">Membrane</keyword>
<dbReference type="AlphaFoldDB" id="A0A1H6TSP2"/>
<proteinExistence type="predicted"/>
<keyword evidence="9" id="KW-1185">Reference proteome</keyword>
<evidence type="ECO:0000256" key="2">
    <source>
        <dbReference type="ARBA" id="ARBA00022729"/>
    </source>
</evidence>
<accession>A0A1H6TSP2</accession>
<keyword evidence="5" id="KW-0998">Cell outer membrane</keyword>
<evidence type="ECO:0000256" key="6">
    <source>
        <dbReference type="ARBA" id="ARBA00023288"/>
    </source>
</evidence>
<sequence>MPVALFTCLLTLLFTLTGCGQKGALTRPEAPQAASLSSTAGMATALSAPQRSTP</sequence>
<evidence type="ECO:0000256" key="5">
    <source>
        <dbReference type="ARBA" id="ARBA00023237"/>
    </source>
</evidence>
<comment type="subcellular location">
    <subcellularLocation>
        <location evidence="1">Cell outer membrane</location>
        <topology evidence="1">Lipid-anchor</topology>
    </subcellularLocation>
</comment>
<dbReference type="RefSeq" id="WP_177166872.1">
    <property type="nucleotide sequence ID" value="NZ_FNYH01000010.1"/>
</dbReference>
<evidence type="ECO:0008006" key="10">
    <source>
        <dbReference type="Google" id="ProtNLM"/>
    </source>
</evidence>
<gene>
    <name evidence="8" type="ORF">SAMN05421831_11084</name>
</gene>
<protein>
    <recommendedName>
        <fullName evidence="10">Lipoprotein-attachment site-containing protein</fullName>
    </recommendedName>
</protein>
<dbReference type="STRING" id="64971.SAMN05421831_11084"/>
<evidence type="ECO:0000313" key="8">
    <source>
        <dbReference type="EMBL" id="SEI79250.1"/>
    </source>
</evidence>
<dbReference type="Proteomes" id="UP000242999">
    <property type="component" value="Unassembled WGS sequence"/>
</dbReference>
<keyword evidence="4" id="KW-0564">Palmitate</keyword>
<dbReference type="EMBL" id="FNYH01000010">
    <property type="protein sequence ID" value="SEI79250.1"/>
    <property type="molecule type" value="Genomic_DNA"/>
</dbReference>
<organism evidence="8 9">
    <name type="scientific">Allopseudospirillum japonicum</name>
    <dbReference type="NCBI Taxonomy" id="64971"/>
    <lineage>
        <taxon>Bacteria</taxon>
        <taxon>Pseudomonadati</taxon>
        <taxon>Pseudomonadota</taxon>
        <taxon>Gammaproteobacteria</taxon>
        <taxon>Oceanospirillales</taxon>
        <taxon>Oceanospirillaceae</taxon>
        <taxon>Allopseudospirillum</taxon>
    </lineage>
</organism>
<evidence type="ECO:0000313" key="9">
    <source>
        <dbReference type="Proteomes" id="UP000242999"/>
    </source>
</evidence>
<feature type="region of interest" description="Disordered" evidence="7">
    <location>
        <begin position="30"/>
        <end position="54"/>
    </location>
</feature>
<dbReference type="NCBIfam" id="NF047847">
    <property type="entry name" value="SS_mature_LptM"/>
    <property type="match status" value="1"/>
</dbReference>
<feature type="compositionally biased region" description="Polar residues" evidence="7">
    <location>
        <begin position="34"/>
        <end position="54"/>
    </location>
</feature>
<evidence type="ECO:0000256" key="1">
    <source>
        <dbReference type="ARBA" id="ARBA00004459"/>
    </source>
</evidence>
<evidence type="ECO:0000256" key="3">
    <source>
        <dbReference type="ARBA" id="ARBA00023136"/>
    </source>
</evidence>
<name>A0A1H6TSP2_9GAMM</name>
<keyword evidence="6" id="KW-0449">Lipoprotein</keyword>
<evidence type="ECO:0000256" key="7">
    <source>
        <dbReference type="SAM" id="MobiDB-lite"/>
    </source>
</evidence>
<keyword evidence="2" id="KW-0732">Signal</keyword>